<dbReference type="GO" id="GO:0005789">
    <property type="term" value="C:endoplasmic reticulum membrane"/>
    <property type="evidence" value="ECO:0007669"/>
    <property type="project" value="UniProtKB-SubCell"/>
</dbReference>
<dbReference type="AlphaFoldDB" id="A0A9D4CBM5"/>
<dbReference type="Proteomes" id="UP000828390">
    <property type="component" value="Unassembled WGS sequence"/>
</dbReference>
<dbReference type="Pfam" id="PF01663">
    <property type="entry name" value="Phosphodiest"/>
    <property type="match status" value="1"/>
</dbReference>
<keyword evidence="9 11" id="KW-0472">Membrane</keyword>
<feature type="transmembrane region" description="Helical" evidence="11">
    <location>
        <begin position="380"/>
        <end position="399"/>
    </location>
</feature>
<gene>
    <name evidence="13" type="ORF">DPMN_064067</name>
</gene>
<feature type="transmembrane region" description="Helical" evidence="11">
    <location>
        <begin position="453"/>
        <end position="476"/>
    </location>
</feature>
<name>A0A9D4CBM5_DREPO</name>
<evidence type="ECO:0000313" key="13">
    <source>
        <dbReference type="EMBL" id="KAH3721151.1"/>
    </source>
</evidence>
<accession>A0A9D4CBM5</accession>
<evidence type="ECO:0000256" key="4">
    <source>
        <dbReference type="ARBA" id="ARBA00022502"/>
    </source>
</evidence>
<feature type="transmembrane region" description="Helical" evidence="11">
    <location>
        <begin position="599"/>
        <end position="618"/>
    </location>
</feature>
<evidence type="ECO:0000256" key="1">
    <source>
        <dbReference type="ARBA" id="ARBA00004477"/>
    </source>
</evidence>
<protein>
    <recommendedName>
        <fullName evidence="12">GPI ethanolamine phosphate transferase 2 C-terminal domain-containing protein</fullName>
    </recommendedName>
</protein>
<dbReference type="InterPro" id="IPR045687">
    <property type="entry name" value="PIGG/GPI7_C"/>
</dbReference>
<feature type="transmembrane region" description="Helical" evidence="11">
    <location>
        <begin position="935"/>
        <end position="953"/>
    </location>
</feature>
<keyword evidence="7" id="KW-0256">Endoplasmic reticulum</keyword>
<evidence type="ECO:0000256" key="2">
    <source>
        <dbReference type="ARBA" id="ARBA00004687"/>
    </source>
</evidence>
<dbReference type="InterPro" id="IPR039527">
    <property type="entry name" value="PIGG/GPI7"/>
</dbReference>
<feature type="transmembrane region" description="Helical" evidence="11">
    <location>
        <begin position="646"/>
        <end position="666"/>
    </location>
</feature>
<comment type="pathway">
    <text evidence="2">Glycolipid biosynthesis; glycosylphosphatidylinositol-anchor biosynthesis.</text>
</comment>
<evidence type="ECO:0000256" key="6">
    <source>
        <dbReference type="ARBA" id="ARBA00022692"/>
    </source>
</evidence>
<dbReference type="Gene3D" id="3.40.720.10">
    <property type="entry name" value="Alkaline Phosphatase, subunit A"/>
    <property type="match status" value="1"/>
</dbReference>
<evidence type="ECO:0000256" key="7">
    <source>
        <dbReference type="ARBA" id="ARBA00022824"/>
    </source>
</evidence>
<evidence type="ECO:0000256" key="11">
    <source>
        <dbReference type="SAM" id="Phobius"/>
    </source>
</evidence>
<reference evidence="13" key="2">
    <citation type="submission" date="2020-11" db="EMBL/GenBank/DDBJ databases">
        <authorList>
            <person name="McCartney M.A."/>
            <person name="Auch B."/>
            <person name="Kono T."/>
            <person name="Mallez S."/>
            <person name="Becker A."/>
            <person name="Gohl D.M."/>
            <person name="Silverstein K.A.T."/>
            <person name="Koren S."/>
            <person name="Bechman K.B."/>
            <person name="Herman A."/>
            <person name="Abrahante J.E."/>
            <person name="Garbe J."/>
        </authorList>
    </citation>
    <scope>NUCLEOTIDE SEQUENCE</scope>
    <source>
        <strain evidence="13">Duluth1</strain>
        <tissue evidence="13">Whole animal</tissue>
    </source>
</reference>
<dbReference type="Pfam" id="PF19316">
    <property type="entry name" value="PIGO_PIGG"/>
    <property type="match status" value="1"/>
</dbReference>
<feature type="transmembrane region" description="Helical" evidence="11">
    <location>
        <begin position="849"/>
        <end position="878"/>
    </location>
</feature>
<evidence type="ECO:0000256" key="3">
    <source>
        <dbReference type="ARBA" id="ARBA00005315"/>
    </source>
</evidence>
<dbReference type="PANTHER" id="PTHR23072:SF0">
    <property type="entry name" value="GPI ETHANOLAMINE PHOSPHATE TRANSFERASE 2"/>
    <property type="match status" value="1"/>
</dbReference>
<keyword evidence="6 11" id="KW-0812">Transmembrane</keyword>
<dbReference type="PANTHER" id="PTHR23072">
    <property type="entry name" value="PHOSPHATIDYLINOSITOL GLYCAN-RELATED"/>
    <property type="match status" value="1"/>
</dbReference>
<feature type="transmembrane region" description="Helical" evidence="11">
    <location>
        <begin position="405"/>
        <end position="432"/>
    </location>
</feature>
<comment type="similarity">
    <text evidence="3">Belongs to the PIGG/PIGN/PIGO family. PIGG subfamily.</text>
</comment>
<keyword evidence="4" id="KW-0337">GPI-anchor biosynthesis</keyword>
<comment type="subcellular location">
    <subcellularLocation>
        <location evidence="1">Endoplasmic reticulum membrane</location>
        <topology evidence="1">Multi-pass membrane protein</topology>
    </subcellularLocation>
</comment>
<feature type="transmembrane region" description="Helical" evidence="11">
    <location>
        <begin position="349"/>
        <end position="368"/>
    </location>
</feature>
<evidence type="ECO:0000256" key="8">
    <source>
        <dbReference type="ARBA" id="ARBA00022989"/>
    </source>
</evidence>
<comment type="caution">
    <text evidence="13">The sequence shown here is derived from an EMBL/GenBank/DDBJ whole genome shotgun (WGS) entry which is preliminary data.</text>
</comment>
<evidence type="ECO:0000259" key="12">
    <source>
        <dbReference type="Pfam" id="PF19316"/>
    </source>
</evidence>
<feature type="domain" description="GPI ethanolamine phosphate transferase 2 C-terminal" evidence="12">
    <location>
        <begin position="605"/>
        <end position="938"/>
    </location>
</feature>
<evidence type="ECO:0000256" key="5">
    <source>
        <dbReference type="ARBA" id="ARBA00022679"/>
    </source>
</evidence>
<dbReference type="GO" id="GO:0006506">
    <property type="term" value="P:GPI anchor biosynthetic process"/>
    <property type="evidence" value="ECO:0007669"/>
    <property type="project" value="UniProtKB-KW"/>
</dbReference>
<reference evidence="13" key="1">
    <citation type="journal article" date="2019" name="bioRxiv">
        <title>The Genome of the Zebra Mussel, Dreissena polymorpha: A Resource for Invasive Species Research.</title>
        <authorList>
            <person name="McCartney M.A."/>
            <person name="Auch B."/>
            <person name="Kono T."/>
            <person name="Mallez S."/>
            <person name="Zhang Y."/>
            <person name="Obille A."/>
            <person name="Becker A."/>
            <person name="Abrahante J.E."/>
            <person name="Garbe J."/>
            <person name="Badalamenti J.P."/>
            <person name="Herman A."/>
            <person name="Mangelson H."/>
            <person name="Liachko I."/>
            <person name="Sullivan S."/>
            <person name="Sone E.D."/>
            <person name="Koren S."/>
            <person name="Silverstein K.A.T."/>
            <person name="Beckman K.B."/>
            <person name="Gohl D.M."/>
        </authorList>
    </citation>
    <scope>NUCLEOTIDE SEQUENCE</scope>
    <source>
        <strain evidence="13">Duluth1</strain>
        <tissue evidence="13">Whole animal</tissue>
    </source>
</reference>
<evidence type="ECO:0000313" key="14">
    <source>
        <dbReference type="Proteomes" id="UP000828390"/>
    </source>
</evidence>
<organism evidence="13 14">
    <name type="scientific">Dreissena polymorpha</name>
    <name type="common">Zebra mussel</name>
    <name type="synonym">Mytilus polymorpha</name>
    <dbReference type="NCBI Taxonomy" id="45954"/>
    <lineage>
        <taxon>Eukaryota</taxon>
        <taxon>Metazoa</taxon>
        <taxon>Spiralia</taxon>
        <taxon>Lophotrochozoa</taxon>
        <taxon>Mollusca</taxon>
        <taxon>Bivalvia</taxon>
        <taxon>Autobranchia</taxon>
        <taxon>Heteroconchia</taxon>
        <taxon>Euheterodonta</taxon>
        <taxon>Imparidentia</taxon>
        <taxon>Neoheterodontei</taxon>
        <taxon>Myida</taxon>
        <taxon>Dreissenoidea</taxon>
        <taxon>Dreissenidae</taxon>
        <taxon>Dreissena</taxon>
    </lineage>
</organism>
<dbReference type="SUPFAM" id="SSF53649">
    <property type="entry name" value="Alkaline phosphatase-like"/>
    <property type="match status" value="1"/>
</dbReference>
<evidence type="ECO:0000256" key="9">
    <source>
        <dbReference type="ARBA" id="ARBA00023136"/>
    </source>
</evidence>
<proteinExistence type="inferred from homology"/>
<sequence length="955" mass="108544">MVLIDALRADFVFDNDYMPFISEKGRGGQSRRYIVKSHPPTVTLPRIKALTSGSIPGFVDVVLNFDSSSLSEDNIITQGLNHGRKIVFYGDDTWIKLFPEHFIRSEGTTSFFVTDYTEVDNNVTRHLDMELSLDDWDIMVLHYLGLDHIGHTVGPHSSIVPPKLLEMDRVVEKIYTSLEEKGERFLMLVCGDHGMSDQGSHGGASDREVLVPAVFLSPQYKKHVDTWSPHHSLLQIDLAPTLSVLMSLPLPTNNLGQVILGAVDGLSVSQKLDTLYLNCQQIHGLLLSSVADIAHEPSYELAAYAMELHRSYLMDSTGKQAVEDVFRSYELAMDEMSSRIARSLTTYDLYSMSLAIILLTLCLLTTSMTSQQGWWVEKSMPAIGCLALSIILILGHMMACTSQSFYSTLLCGWSLKLLSLQCLLLSAVGLLVTDLWSHKAKFITNLKQWTPKGLLECFLFIGTFAHSLSFGASSFVEEEHQTWYHLTITFLLLSLVTKIQGHLKKLFIEEGENKSTRYHEQDHLNCDGTEQKSATEQRTSSLQQINAYQNGVTKREHMHRSSNEINFNEQNQDSKESNYMSKDQQNDILFPRKRSWKHLLPWKPCVAIAIVILLGRLLRMVNQTGNKWLDTPDLGDWLLRPENKLVLSYIVIVSYAVILVTMVIDLGITTETVAFTAGLGLTYLYRLNSHEILPLFFESGEQHQNLYGTLEARGVYAVILMTNLIALTKWLKNMFRSRFENGGQTKSESLEILIKSKQLYITHAIRILKISWVLLMLLLLRTHNTVLVAMVIVQEQLLGKLLVKEMRLPVRGLALLCWWMGQTVFFQQGNSNSLSTVDVSAGYVGLQDYQAHWVGILLFFATYAGPIFWLMTLVQYVLETESFYKEHTVPVSRSPMLDCTQTLLTERLFTLLWYTLIVTSQRYHLFVWTVFSPKLLYEGMLTFVFFVFAMVTARF</sequence>
<dbReference type="CDD" id="cd16024">
    <property type="entry name" value="GPI_EPT_2"/>
    <property type="match status" value="1"/>
</dbReference>
<dbReference type="InterPro" id="IPR002591">
    <property type="entry name" value="Phosphodiest/P_Trfase"/>
</dbReference>
<evidence type="ECO:0000256" key="10">
    <source>
        <dbReference type="ARBA" id="ARBA00023180"/>
    </source>
</evidence>
<dbReference type="GO" id="GO:0051267">
    <property type="term" value="F:CP2 mannose-ethanolamine phosphotransferase activity"/>
    <property type="evidence" value="ECO:0007669"/>
    <property type="project" value="TreeGrafter"/>
</dbReference>
<keyword evidence="8 11" id="KW-1133">Transmembrane helix</keyword>
<keyword evidence="5" id="KW-0808">Transferase</keyword>
<dbReference type="InterPro" id="IPR017850">
    <property type="entry name" value="Alkaline_phosphatase_core_sf"/>
</dbReference>
<keyword evidence="14" id="KW-1185">Reference proteome</keyword>
<dbReference type="EMBL" id="JAIWYP010000013">
    <property type="protein sequence ID" value="KAH3721151.1"/>
    <property type="molecule type" value="Genomic_DNA"/>
</dbReference>
<feature type="transmembrane region" description="Helical" evidence="11">
    <location>
        <begin position="713"/>
        <end position="731"/>
    </location>
</feature>
<dbReference type="InterPro" id="IPR037674">
    <property type="entry name" value="PIG-G_N"/>
</dbReference>
<keyword evidence="10" id="KW-0325">Glycoprotein</keyword>